<dbReference type="AlphaFoldDB" id="A0A5D2CNF3"/>
<name>A0A5D2CNF3_GOSDA</name>
<proteinExistence type="predicted"/>
<dbReference type="EMBL" id="CM017705">
    <property type="protein sequence ID" value="TYG69782.1"/>
    <property type="molecule type" value="Genomic_DNA"/>
</dbReference>
<feature type="region of interest" description="Disordered" evidence="1">
    <location>
        <begin position="47"/>
        <end position="76"/>
    </location>
</feature>
<reference evidence="2 3" key="1">
    <citation type="submission" date="2019-06" db="EMBL/GenBank/DDBJ databases">
        <title>WGS assembly of Gossypium darwinii.</title>
        <authorList>
            <person name="Chen Z.J."/>
            <person name="Sreedasyam A."/>
            <person name="Ando A."/>
            <person name="Song Q."/>
            <person name="De L."/>
            <person name="Hulse-Kemp A."/>
            <person name="Ding M."/>
            <person name="Ye W."/>
            <person name="Kirkbride R."/>
            <person name="Jenkins J."/>
            <person name="Plott C."/>
            <person name="Lovell J."/>
            <person name="Lin Y.-M."/>
            <person name="Vaughn R."/>
            <person name="Liu B."/>
            <person name="Li W."/>
            <person name="Simpson S."/>
            <person name="Scheffler B."/>
            <person name="Saski C."/>
            <person name="Grover C."/>
            <person name="Hu G."/>
            <person name="Conover J."/>
            <person name="Carlson J."/>
            <person name="Shu S."/>
            <person name="Boston L."/>
            <person name="Williams M."/>
            <person name="Peterson D."/>
            <person name="Mcgee K."/>
            <person name="Jones D."/>
            <person name="Wendel J."/>
            <person name="Stelly D."/>
            <person name="Grimwood J."/>
            <person name="Schmutz J."/>
        </authorList>
    </citation>
    <scope>NUCLEOTIDE SEQUENCE [LARGE SCALE GENOMIC DNA]</scope>
    <source>
        <strain evidence="2">1808015.09</strain>
    </source>
</reference>
<organism evidence="2 3">
    <name type="scientific">Gossypium darwinii</name>
    <name type="common">Darwin's cotton</name>
    <name type="synonym">Gossypium barbadense var. darwinii</name>
    <dbReference type="NCBI Taxonomy" id="34276"/>
    <lineage>
        <taxon>Eukaryota</taxon>
        <taxon>Viridiplantae</taxon>
        <taxon>Streptophyta</taxon>
        <taxon>Embryophyta</taxon>
        <taxon>Tracheophyta</taxon>
        <taxon>Spermatophyta</taxon>
        <taxon>Magnoliopsida</taxon>
        <taxon>eudicotyledons</taxon>
        <taxon>Gunneridae</taxon>
        <taxon>Pentapetalae</taxon>
        <taxon>rosids</taxon>
        <taxon>malvids</taxon>
        <taxon>Malvales</taxon>
        <taxon>Malvaceae</taxon>
        <taxon>Malvoideae</taxon>
        <taxon>Gossypium</taxon>
    </lineage>
</organism>
<protein>
    <submittedName>
        <fullName evidence="2">Uncharacterized protein</fullName>
    </submittedName>
</protein>
<feature type="compositionally biased region" description="Polar residues" evidence="1">
    <location>
        <begin position="64"/>
        <end position="76"/>
    </location>
</feature>
<sequence>MSNLSANEDGGNNELEMGITARIGAHMGSGGRCPFVQQFEVLISADSKDSTESAKDQEIRTQKHYVNNQPSQISDF</sequence>
<evidence type="ECO:0000313" key="3">
    <source>
        <dbReference type="Proteomes" id="UP000323506"/>
    </source>
</evidence>
<evidence type="ECO:0000256" key="1">
    <source>
        <dbReference type="SAM" id="MobiDB-lite"/>
    </source>
</evidence>
<accession>A0A5D2CNF3</accession>
<gene>
    <name evidence="2" type="ORF">ES288_D05G258600v1</name>
</gene>
<evidence type="ECO:0000313" key="2">
    <source>
        <dbReference type="EMBL" id="TYG69782.1"/>
    </source>
</evidence>
<feature type="compositionally biased region" description="Basic and acidic residues" evidence="1">
    <location>
        <begin position="47"/>
        <end position="61"/>
    </location>
</feature>
<keyword evidence="3" id="KW-1185">Reference proteome</keyword>
<dbReference type="Proteomes" id="UP000323506">
    <property type="component" value="Chromosome D05"/>
</dbReference>